<evidence type="ECO:0008006" key="4">
    <source>
        <dbReference type="Google" id="ProtNLM"/>
    </source>
</evidence>
<dbReference type="RefSeq" id="WP_073317544.1">
    <property type="nucleotide sequence ID" value="NZ_FQWD01000001.1"/>
</dbReference>
<sequence>MKRMACSLSFVTLALTAANASANQITEDMITDAQLRWAQGIVSIGEAKLSDQDYAAYAEKMISELYDYEKYGVLFKPTKAKSDQFRETFEEAHSYFVTGVVNEDNGFAINPWTNVRFDNHDILVMDDIALAMGNYFFTTINNEEVKVEYTFGYRLDESGDVKIVLHHSSLPFNG</sequence>
<dbReference type="SUPFAM" id="SSF54427">
    <property type="entry name" value="NTF2-like"/>
    <property type="match status" value="1"/>
</dbReference>
<protein>
    <recommendedName>
        <fullName evidence="4">Phosphoribosyl-AMP cyclohydrolase</fullName>
    </recommendedName>
</protein>
<dbReference type="EMBL" id="FQWD01000001">
    <property type="protein sequence ID" value="SHF84233.1"/>
    <property type="molecule type" value="Genomic_DNA"/>
</dbReference>
<evidence type="ECO:0000256" key="1">
    <source>
        <dbReference type="SAM" id="SignalP"/>
    </source>
</evidence>
<feature type="chain" id="PRO_5012296405" description="Phosphoribosyl-AMP cyclohydrolase" evidence="1">
    <location>
        <begin position="23"/>
        <end position="174"/>
    </location>
</feature>
<evidence type="ECO:0000313" key="2">
    <source>
        <dbReference type="EMBL" id="SHF84233.1"/>
    </source>
</evidence>
<name>A0A1M5EY86_9ALTE</name>
<dbReference type="InterPro" id="IPR032710">
    <property type="entry name" value="NTF2-like_dom_sf"/>
</dbReference>
<dbReference type="AlphaFoldDB" id="A0A1M5EY86"/>
<organism evidence="2 3">
    <name type="scientific">Marisediminitalea aggregata</name>
    <dbReference type="NCBI Taxonomy" id="634436"/>
    <lineage>
        <taxon>Bacteria</taxon>
        <taxon>Pseudomonadati</taxon>
        <taxon>Pseudomonadota</taxon>
        <taxon>Gammaproteobacteria</taxon>
        <taxon>Alteromonadales</taxon>
        <taxon>Alteromonadaceae</taxon>
        <taxon>Marisediminitalea</taxon>
    </lineage>
</organism>
<dbReference type="Gene3D" id="3.10.450.50">
    <property type="match status" value="1"/>
</dbReference>
<dbReference type="STRING" id="634436.SAMN05216361_0598"/>
<dbReference type="PIRSF" id="PIRSF028288">
    <property type="entry name" value="UCP028288"/>
    <property type="match status" value="1"/>
</dbReference>
<accession>A0A1M5EY86</accession>
<reference evidence="3" key="1">
    <citation type="submission" date="2016-11" db="EMBL/GenBank/DDBJ databases">
        <authorList>
            <person name="Varghese N."/>
            <person name="Submissions S."/>
        </authorList>
    </citation>
    <scope>NUCLEOTIDE SEQUENCE [LARGE SCALE GENOMIC DNA]</scope>
    <source>
        <strain evidence="3">CGMCC 1.8995</strain>
    </source>
</reference>
<feature type="signal peptide" evidence="1">
    <location>
        <begin position="1"/>
        <end position="22"/>
    </location>
</feature>
<proteinExistence type="predicted"/>
<gene>
    <name evidence="2" type="ORF">SAMN05216361_0598</name>
</gene>
<dbReference type="InterPro" id="IPR016878">
    <property type="entry name" value="MICAH-like"/>
</dbReference>
<keyword evidence="1" id="KW-0732">Signal</keyword>
<keyword evidence="3" id="KW-1185">Reference proteome</keyword>
<dbReference type="Proteomes" id="UP000184520">
    <property type="component" value="Unassembled WGS sequence"/>
</dbReference>
<evidence type="ECO:0000313" key="3">
    <source>
        <dbReference type="Proteomes" id="UP000184520"/>
    </source>
</evidence>